<sequence>MLTTPILTSSALPPCPSHPTAFNNLAIQYALVGNLPPDSDLSFWVLPPLKTDGSAVGA</sequence>
<comment type="caution">
    <text evidence="1">The sequence shown here is derived from an EMBL/GenBank/DDBJ whole genome shotgun (WGS) entry which is preliminary data.</text>
</comment>
<organism evidence="1 2">
    <name type="scientific">Cerrena zonata</name>
    <dbReference type="NCBI Taxonomy" id="2478898"/>
    <lineage>
        <taxon>Eukaryota</taxon>
        <taxon>Fungi</taxon>
        <taxon>Dikarya</taxon>
        <taxon>Basidiomycota</taxon>
        <taxon>Agaricomycotina</taxon>
        <taxon>Agaricomycetes</taxon>
        <taxon>Polyporales</taxon>
        <taxon>Cerrenaceae</taxon>
        <taxon>Cerrena</taxon>
    </lineage>
</organism>
<keyword evidence="2" id="KW-1185">Reference proteome</keyword>
<evidence type="ECO:0000313" key="2">
    <source>
        <dbReference type="Proteomes" id="UP001385951"/>
    </source>
</evidence>
<accession>A0AAW0GUV7</accession>
<evidence type="ECO:0000313" key="1">
    <source>
        <dbReference type="EMBL" id="KAK7693249.1"/>
    </source>
</evidence>
<protein>
    <submittedName>
        <fullName evidence="1">Uncharacterized protein</fullName>
    </submittedName>
</protein>
<proteinExistence type="predicted"/>
<dbReference type="EMBL" id="JASBNA010000003">
    <property type="protein sequence ID" value="KAK7693249.1"/>
    <property type="molecule type" value="Genomic_DNA"/>
</dbReference>
<name>A0AAW0GUV7_9APHY</name>
<gene>
    <name evidence="1" type="ORF">QCA50_002815</name>
</gene>
<dbReference type="Proteomes" id="UP001385951">
    <property type="component" value="Unassembled WGS sequence"/>
</dbReference>
<reference evidence="1 2" key="1">
    <citation type="submission" date="2022-09" db="EMBL/GenBank/DDBJ databases">
        <authorList>
            <person name="Palmer J.M."/>
        </authorList>
    </citation>
    <scope>NUCLEOTIDE SEQUENCE [LARGE SCALE GENOMIC DNA]</scope>
    <source>
        <strain evidence="1 2">DSM 7382</strain>
    </source>
</reference>
<dbReference type="AlphaFoldDB" id="A0AAW0GUV7"/>